<gene>
    <name evidence="1" type="ORF">PHYSODRAFT_502285</name>
</gene>
<feature type="non-terminal residue" evidence="1">
    <location>
        <position position="1"/>
    </location>
</feature>
<dbReference type="KEGG" id="psoj:PHYSODRAFT_502285"/>
<evidence type="ECO:0008006" key="3">
    <source>
        <dbReference type="Google" id="ProtNLM"/>
    </source>
</evidence>
<accession>G4ZHD4</accession>
<dbReference type="EMBL" id="JH159154">
    <property type="protein sequence ID" value="EGZ17604.1"/>
    <property type="molecule type" value="Genomic_DNA"/>
</dbReference>
<protein>
    <recommendedName>
        <fullName evidence="3">SWIM-type domain-containing protein</fullName>
    </recommendedName>
</protein>
<keyword evidence="2" id="KW-1185">Reference proteome</keyword>
<evidence type="ECO:0000313" key="2">
    <source>
        <dbReference type="Proteomes" id="UP000002640"/>
    </source>
</evidence>
<dbReference type="AlphaFoldDB" id="G4ZHD4"/>
<dbReference type="RefSeq" id="XP_009526662.1">
    <property type="nucleotide sequence ID" value="XM_009528367.1"/>
</dbReference>
<dbReference type="GeneID" id="20658080"/>
<proteinExistence type="predicted"/>
<name>G4ZHD4_PHYSP</name>
<dbReference type="InParanoid" id="G4ZHD4"/>
<dbReference type="Proteomes" id="UP000002640">
    <property type="component" value="Unassembled WGS sequence"/>
</dbReference>
<sequence>CRCLYLPELGRSREVAPVSAQMGANYVRKEQEGQPESCWHVDVGRLSWGCKCNFKFTVCIHVIFTL</sequence>
<organism evidence="1 2">
    <name type="scientific">Phytophthora sojae (strain P6497)</name>
    <name type="common">Soybean stem and root rot agent</name>
    <name type="synonym">Phytophthora megasperma f. sp. glycines</name>
    <dbReference type="NCBI Taxonomy" id="1094619"/>
    <lineage>
        <taxon>Eukaryota</taxon>
        <taxon>Sar</taxon>
        <taxon>Stramenopiles</taxon>
        <taxon>Oomycota</taxon>
        <taxon>Peronosporomycetes</taxon>
        <taxon>Peronosporales</taxon>
        <taxon>Peronosporaceae</taxon>
        <taxon>Phytophthora</taxon>
    </lineage>
</organism>
<evidence type="ECO:0000313" key="1">
    <source>
        <dbReference type="EMBL" id="EGZ17604.1"/>
    </source>
</evidence>
<reference evidence="1 2" key="1">
    <citation type="journal article" date="2006" name="Science">
        <title>Phytophthora genome sequences uncover evolutionary origins and mechanisms of pathogenesis.</title>
        <authorList>
            <person name="Tyler B.M."/>
            <person name="Tripathy S."/>
            <person name="Zhang X."/>
            <person name="Dehal P."/>
            <person name="Jiang R.H."/>
            <person name="Aerts A."/>
            <person name="Arredondo F.D."/>
            <person name="Baxter L."/>
            <person name="Bensasson D."/>
            <person name="Beynon J.L."/>
            <person name="Chapman J."/>
            <person name="Damasceno C.M."/>
            <person name="Dorrance A.E."/>
            <person name="Dou D."/>
            <person name="Dickerman A.W."/>
            <person name="Dubchak I.L."/>
            <person name="Garbelotto M."/>
            <person name="Gijzen M."/>
            <person name="Gordon S.G."/>
            <person name="Govers F."/>
            <person name="Grunwald N.J."/>
            <person name="Huang W."/>
            <person name="Ivors K.L."/>
            <person name="Jones R.W."/>
            <person name="Kamoun S."/>
            <person name="Krampis K."/>
            <person name="Lamour K.H."/>
            <person name="Lee M.K."/>
            <person name="McDonald W.H."/>
            <person name="Medina M."/>
            <person name="Meijer H.J."/>
            <person name="Nordberg E.K."/>
            <person name="Maclean D.J."/>
            <person name="Ospina-Giraldo M.D."/>
            <person name="Morris P.F."/>
            <person name="Phuntumart V."/>
            <person name="Putnam N.H."/>
            <person name="Rash S."/>
            <person name="Rose J.K."/>
            <person name="Sakihama Y."/>
            <person name="Salamov A.A."/>
            <person name="Savidor A."/>
            <person name="Scheuring C.F."/>
            <person name="Smith B.M."/>
            <person name="Sobral B.W."/>
            <person name="Terry A."/>
            <person name="Torto-Alalibo T.A."/>
            <person name="Win J."/>
            <person name="Xu Z."/>
            <person name="Zhang H."/>
            <person name="Grigoriev I.V."/>
            <person name="Rokhsar D.S."/>
            <person name="Boore J.L."/>
        </authorList>
    </citation>
    <scope>NUCLEOTIDE SEQUENCE [LARGE SCALE GENOMIC DNA]</scope>
    <source>
        <strain evidence="1 2">P6497</strain>
    </source>
</reference>